<dbReference type="RefSeq" id="XP_018187442.1">
    <property type="nucleotide sequence ID" value="XM_018335261.1"/>
</dbReference>
<protein>
    <recommendedName>
        <fullName evidence="9">Cora-domain-containing protein</fullName>
    </recommendedName>
</protein>
<dbReference type="OrthoDB" id="5430750at2759"/>
<dbReference type="GO" id="GO:0050897">
    <property type="term" value="F:cobalt ion binding"/>
    <property type="evidence" value="ECO:0007669"/>
    <property type="project" value="TreeGrafter"/>
</dbReference>
<dbReference type="PANTHER" id="PTHR46494:SF1">
    <property type="entry name" value="CORA FAMILY METAL ION TRANSPORTER (EUROFUNG)"/>
    <property type="match status" value="1"/>
</dbReference>
<keyword evidence="2 6" id="KW-0812">Transmembrane</keyword>
<dbReference type="Pfam" id="PF01544">
    <property type="entry name" value="CorA"/>
    <property type="match status" value="1"/>
</dbReference>
<keyword evidence="8" id="KW-1185">Reference proteome</keyword>
<dbReference type="PANTHER" id="PTHR46494">
    <property type="entry name" value="CORA FAMILY METAL ION TRANSPORTER (EUROFUNG)"/>
    <property type="match status" value="1"/>
</dbReference>
<evidence type="ECO:0000256" key="5">
    <source>
        <dbReference type="SAM" id="MobiDB-lite"/>
    </source>
</evidence>
<dbReference type="GO" id="GO:0000287">
    <property type="term" value="F:magnesium ion binding"/>
    <property type="evidence" value="ECO:0007669"/>
    <property type="project" value="TreeGrafter"/>
</dbReference>
<dbReference type="AlphaFoldDB" id="A0A165G8Y0"/>
<dbReference type="InterPro" id="IPR002523">
    <property type="entry name" value="MgTranspt_CorA/ZnTranspt_ZntB"/>
</dbReference>
<accession>A0A165G8Y0</accession>
<comment type="subcellular location">
    <subcellularLocation>
        <location evidence="1">Cell membrane</location>
        <topology evidence="1">Multi-pass membrane protein</topology>
    </subcellularLocation>
</comment>
<feature type="region of interest" description="Disordered" evidence="5">
    <location>
        <begin position="30"/>
        <end position="51"/>
    </location>
</feature>
<sequence>MVMQDVRANLEKPYNRAKYLWSTSKQYNSRSAHEPRAAHSGHMRGPSGKSFQESRPLAIFVSLPYIELYAMAKRQAVPDHIWQNSHPTRTLLQFFHHYESTTLRDLKQAVLQMKDTPKDHIYHVPQLWCLLIGHELIITCCKSSASDLQGKGFKFAPPTATDSPCAINLRDDHQRDFLFPTQKCASWSNFIEQVRSSCPDYSNYDPDIYYFTTNKGHTVTPETWSGVLSEETADILVLYIKVKSYQKLLDSIANHHQRHSRHRPYRSDKESNTPFSRESRTSVHANRPVANEAAAHNLSAVDAQAKNHGTGGSKERGPDDPKSMQQKASDKTESTQTQNRKRVNPVLLWSRKTPWWEDDFGDVKLSETSIDVMEEAMLDDIHAHLSDSTVGTGTGPSDSELFRCTREHTFEEFLAHLQKLKSACGEQHTPRYPNGLQTQSRVAETFQRLLQFFLPCNVDLPEVKKCLGSMIKATESSLNSSIRQLLADLEIATATIQDDILRSDSPPCSAAPMYFHEAFEHLVMFFVLAGESIQTPELTERVLKAGYQCKERLLRGEFSILEMLSTGVEDDAIRIVKNDVDNRGMLSMIMDTLIFNFTHGKSSSVINARNLYKDYLDQLEEKVLHHPNNRVMQQINYLIDELSMIARLLKIQREVAHTFNRIVKENSKRQPESSTTDFVLSAGEKRDDKLYRRIVAFSFLINRAERLWGQGIQQMKIREDDSSKAIMVFTVITTVFLPLTFVTGYLGMNTSDIRDMNRQQGLFWEIALPLTFVTLVLSLVLAFFGDNVRQRYYEWKQLRKYGR</sequence>
<evidence type="ECO:0000256" key="1">
    <source>
        <dbReference type="ARBA" id="ARBA00004651"/>
    </source>
</evidence>
<evidence type="ECO:0000256" key="6">
    <source>
        <dbReference type="SAM" id="Phobius"/>
    </source>
</evidence>
<gene>
    <name evidence="7" type="ORF">L228DRAFT_269336</name>
</gene>
<keyword evidence="3 6" id="KW-1133">Transmembrane helix</keyword>
<evidence type="ECO:0000313" key="7">
    <source>
        <dbReference type="EMBL" id="KZF21887.1"/>
    </source>
</evidence>
<feature type="compositionally biased region" description="Basic and acidic residues" evidence="5">
    <location>
        <begin position="265"/>
        <end position="281"/>
    </location>
</feature>
<dbReference type="GO" id="GO:0015087">
    <property type="term" value="F:cobalt ion transmembrane transporter activity"/>
    <property type="evidence" value="ECO:0007669"/>
    <property type="project" value="TreeGrafter"/>
</dbReference>
<evidence type="ECO:0008006" key="9">
    <source>
        <dbReference type="Google" id="ProtNLM"/>
    </source>
</evidence>
<feature type="transmembrane region" description="Helical" evidence="6">
    <location>
        <begin position="766"/>
        <end position="784"/>
    </location>
</feature>
<dbReference type="GO" id="GO:0005886">
    <property type="term" value="C:plasma membrane"/>
    <property type="evidence" value="ECO:0007669"/>
    <property type="project" value="UniProtKB-SubCell"/>
</dbReference>
<keyword evidence="4 6" id="KW-0472">Membrane</keyword>
<feature type="transmembrane region" description="Helical" evidence="6">
    <location>
        <begin position="725"/>
        <end position="746"/>
    </location>
</feature>
<evidence type="ECO:0000256" key="4">
    <source>
        <dbReference type="ARBA" id="ARBA00023136"/>
    </source>
</evidence>
<dbReference type="SUPFAM" id="SSF144083">
    <property type="entry name" value="Magnesium transport protein CorA, transmembrane region"/>
    <property type="match status" value="1"/>
</dbReference>
<dbReference type="GeneID" id="28900398"/>
<dbReference type="Proteomes" id="UP000076632">
    <property type="component" value="Unassembled WGS sequence"/>
</dbReference>
<dbReference type="GO" id="GO:0015095">
    <property type="term" value="F:magnesium ion transmembrane transporter activity"/>
    <property type="evidence" value="ECO:0007669"/>
    <property type="project" value="TreeGrafter"/>
</dbReference>
<dbReference type="STRING" id="1328760.A0A165G8Y0"/>
<reference evidence="7 8" key="1">
    <citation type="journal article" date="2016" name="Fungal Biol.">
        <title>The genome of Xylona heveae provides a window into fungal endophytism.</title>
        <authorList>
            <person name="Gazis R."/>
            <person name="Kuo A."/>
            <person name="Riley R."/>
            <person name="LaButti K."/>
            <person name="Lipzen A."/>
            <person name="Lin J."/>
            <person name="Amirebrahimi M."/>
            <person name="Hesse C.N."/>
            <person name="Spatafora J.W."/>
            <person name="Henrissat B."/>
            <person name="Hainaut M."/>
            <person name="Grigoriev I.V."/>
            <person name="Hibbett D.S."/>
        </authorList>
    </citation>
    <scope>NUCLEOTIDE SEQUENCE [LARGE SCALE GENOMIC DNA]</scope>
    <source>
        <strain evidence="7 8">TC161</strain>
    </source>
</reference>
<feature type="compositionally biased region" description="Basic residues" evidence="5">
    <location>
        <begin position="255"/>
        <end position="264"/>
    </location>
</feature>
<dbReference type="InParanoid" id="A0A165G8Y0"/>
<organism evidence="7 8">
    <name type="scientific">Xylona heveae (strain CBS 132557 / TC161)</name>
    <dbReference type="NCBI Taxonomy" id="1328760"/>
    <lineage>
        <taxon>Eukaryota</taxon>
        <taxon>Fungi</taxon>
        <taxon>Dikarya</taxon>
        <taxon>Ascomycota</taxon>
        <taxon>Pezizomycotina</taxon>
        <taxon>Xylonomycetes</taxon>
        <taxon>Xylonales</taxon>
        <taxon>Xylonaceae</taxon>
        <taxon>Xylona</taxon>
    </lineage>
</organism>
<dbReference type="EMBL" id="KV407460">
    <property type="protein sequence ID" value="KZF21887.1"/>
    <property type="molecule type" value="Genomic_DNA"/>
</dbReference>
<proteinExistence type="predicted"/>
<feature type="compositionally biased region" description="Basic and acidic residues" evidence="5">
    <location>
        <begin position="313"/>
        <end position="333"/>
    </location>
</feature>
<dbReference type="InterPro" id="IPR045863">
    <property type="entry name" value="CorA_TM1_TM2"/>
</dbReference>
<feature type="region of interest" description="Disordered" evidence="5">
    <location>
        <begin position="254"/>
        <end position="284"/>
    </location>
</feature>
<evidence type="ECO:0000313" key="8">
    <source>
        <dbReference type="Proteomes" id="UP000076632"/>
    </source>
</evidence>
<feature type="region of interest" description="Disordered" evidence="5">
    <location>
        <begin position="296"/>
        <end position="344"/>
    </location>
</feature>
<evidence type="ECO:0000256" key="2">
    <source>
        <dbReference type="ARBA" id="ARBA00022692"/>
    </source>
</evidence>
<dbReference type="Gene3D" id="1.20.58.340">
    <property type="entry name" value="Magnesium transport protein CorA, transmembrane region"/>
    <property type="match status" value="1"/>
</dbReference>
<name>A0A165G8Y0_XYLHT</name>
<evidence type="ECO:0000256" key="3">
    <source>
        <dbReference type="ARBA" id="ARBA00022989"/>
    </source>
</evidence>